<evidence type="ECO:0000259" key="4">
    <source>
        <dbReference type="PROSITE" id="PS01124"/>
    </source>
</evidence>
<evidence type="ECO:0000256" key="3">
    <source>
        <dbReference type="ARBA" id="ARBA00023163"/>
    </source>
</evidence>
<keyword evidence="3" id="KW-0804">Transcription</keyword>
<dbReference type="PANTHER" id="PTHR43280:SF28">
    <property type="entry name" value="HTH-TYPE TRANSCRIPTIONAL ACTIVATOR RHAS"/>
    <property type="match status" value="1"/>
</dbReference>
<keyword evidence="6" id="KW-1185">Reference proteome</keyword>
<keyword evidence="1" id="KW-0805">Transcription regulation</keyword>
<dbReference type="SUPFAM" id="SSF46689">
    <property type="entry name" value="Homeodomain-like"/>
    <property type="match status" value="2"/>
</dbReference>
<dbReference type="InterPro" id="IPR018062">
    <property type="entry name" value="HTH_AraC-typ_CS"/>
</dbReference>
<keyword evidence="2" id="KW-0238">DNA-binding</keyword>
<dbReference type="Proteomes" id="UP000270219">
    <property type="component" value="Unassembled WGS sequence"/>
</dbReference>
<gene>
    <name evidence="5" type="ORF">D8M04_00190</name>
</gene>
<proteinExistence type="predicted"/>
<evidence type="ECO:0000256" key="2">
    <source>
        <dbReference type="ARBA" id="ARBA00023125"/>
    </source>
</evidence>
<evidence type="ECO:0000313" key="5">
    <source>
        <dbReference type="EMBL" id="RLL47739.1"/>
    </source>
</evidence>
<dbReference type="Gene3D" id="1.10.10.60">
    <property type="entry name" value="Homeodomain-like"/>
    <property type="match status" value="2"/>
</dbReference>
<dbReference type="EMBL" id="RCHR01000001">
    <property type="protein sequence ID" value="RLL47739.1"/>
    <property type="molecule type" value="Genomic_DNA"/>
</dbReference>
<dbReference type="PROSITE" id="PS01124">
    <property type="entry name" value="HTH_ARAC_FAMILY_2"/>
    <property type="match status" value="1"/>
</dbReference>
<dbReference type="SMART" id="SM00342">
    <property type="entry name" value="HTH_ARAC"/>
    <property type="match status" value="1"/>
</dbReference>
<evidence type="ECO:0000256" key="1">
    <source>
        <dbReference type="ARBA" id="ARBA00023015"/>
    </source>
</evidence>
<sequence>MEQSKLIATALKLHHVTDLNVYVVDHQGELLYQQKTISIPSFMPGAELEDIFSFYSVINQEDQVYTYINEWGLHFHGYSFQIEDRRYCFIIGPYFDMIPNVYQFSRQYHLGSRQTNDLRLEVEKIHVLTAAEADSFASVLQQVKHLVRAETKPIIIDLENKTVSSERKKVETSNKVEADLVELRYKIENEFMYAVENGDREAALKLISSNNVLFSFSERFTNQPLRGMKNNCIILNTLLRSAARRSHVPATILHRVSEKFAYEIENSSQLATMNQLQDKMIIEYCQIVAEHTLKGYSSITQKVLEYLLNHYDEQIDKEELASKFYTHPSHLSRKFKQETNMTITAYQQMLRINHAKHLLKTETLTIEEIAWIVGYEDASYFSRVFKKEIGITPTQYREYDN</sequence>
<comment type="caution">
    <text evidence="5">The sequence shown here is derived from an EMBL/GenBank/DDBJ whole genome shotgun (WGS) entry which is preliminary data.</text>
</comment>
<evidence type="ECO:0000313" key="6">
    <source>
        <dbReference type="Proteomes" id="UP000270219"/>
    </source>
</evidence>
<organism evidence="5 6">
    <name type="scientific">Oceanobacillus piezotolerans</name>
    <dbReference type="NCBI Taxonomy" id="2448030"/>
    <lineage>
        <taxon>Bacteria</taxon>
        <taxon>Bacillati</taxon>
        <taxon>Bacillota</taxon>
        <taxon>Bacilli</taxon>
        <taxon>Bacillales</taxon>
        <taxon>Bacillaceae</taxon>
        <taxon>Oceanobacillus</taxon>
    </lineage>
</organism>
<reference evidence="5 6" key="1">
    <citation type="submission" date="2018-10" db="EMBL/GenBank/DDBJ databases">
        <title>Oceanobacillus sp. YLB-02 draft genome.</title>
        <authorList>
            <person name="Yu L."/>
        </authorList>
    </citation>
    <scope>NUCLEOTIDE SEQUENCE [LARGE SCALE GENOMIC DNA]</scope>
    <source>
        <strain evidence="5 6">YLB-02</strain>
    </source>
</reference>
<dbReference type="GO" id="GO:0043565">
    <property type="term" value="F:sequence-specific DNA binding"/>
    <property type="evidence" value="ECO:0007669"/>
    <property type="project" value="InterPro"/>
</dbReference>
<feature type="domain" description="HTH araC/xylS-type" evidence="4">
    <location>
        <begin position="301"/>
        <end position="399"/>
    </location>
</feature>
<accession>A0A498DGX5</accession>
<dbReference type="GO" id="GO:0003700">
    <property type="term" value="F:DNA-binding transcription factor activity"/>
    <property type="evidence" value="ECO:0007669"/>
    <property type="project" value="InterPro"/>
</dbReference>
<dbReference type="InterPro" id="IPR018060">
    <property type="entry name" value="HTH_AraC"/>
</dbReference>
<dbReference type="InterPro" id="IPR020449">
    <property type="entry name" value="Tscrpt_reg_AraC-type_HTH"/>
</dbReference>
<dbReference type="InterPro" id="IPR009057">
    <property type="entry name" value="Homeodomain-like_sf"/>
</dbReference>
<dbReference type="RefSeq" id="WP_121520221.1">
    <property type="nucleotide sequence ID" value="NZ_RCHR01000001.1"/>
</dbReference>
<dbReference type="OrthoDB" id="247151at2"/>
<dbReference type="PANTHER" id="PTHR43280">
    <property type="entry name" value="ARAC-FAMILY TRANSCRIPTIONAL REGULATOR"/>
    <property type="match status" value="1"/>
</dbReference>
<dbReference type="PROSITE" id="PS00041">
    <property type="entry name" value="HTH_ARAC_FAMILY_1"/>
    <property type="match status" value="1"/>
</dbReference>
<dbReference type="PRINTS" id="PR00032">
    <property type="entry name" value="HTHARAC"/>
</dbReference>
<dbReference type="AlphaFoldDB" id="A0A498DGX5"/>
<protein>
    <submittedName>
        <fullName evidence="5">AraC family transcriptional regulator</fullName>
    </submittedName>
</protein>
<name>A0A498DGX5_9BACI</name>
<dbReference type="Pfam" id="PF12833">
    <property type="entry name" value="HTH_18"/>
    <property type="match status" value="1"/>
</dbReference>